<dbReference type="PANTHER" id="PTHR22993:SF9">
    <property type="entry name" value="FORMAMIDOPYRIMIDINE-DNA GLYCOSYLASE"/>
    <property type="match status" value="1"/>
</dbReference>
<evidence type="ECO:0000256" key="12">
    <source>
        <dbReference type="ARBA" id="ARBA00023239"/>
    </source>
</evidence>
<dbReference type="PROSITE" id="PS01242">
    <property type="entry name" value="ZF_FPG_1"/>
    <property type="match status" value="1"/>
</dbReference>
<comment type="catalytic activity">
    <reaction evidence="15">
        <text>2'-deoxyribonucleotide-(2'-deoxyribose 5'-phosphate)-2'-deoxyribonucleotide-DNA = a 3'-end 2'-deoxyribonucleotide-(2,3-dehydro-2,3-deoxyribose 5'-phosphate)-DNA + a 5'-end 5'-phospho-2'-deoxyribonucleoside-DNA + H(+)</text>
        <dbReference type="Rhea" id="RHEA:66592"/>
        <dbReference type="Rhea" id="RHEA-COMP:13180"/>
        <dbReference type="Rhea" id="RHEA-COMP:16897"/>
        <dbReference type="Rhea" id="RHEA-COMP:17067"/>
        <dbReference type="ChEBI" id="CHEBI:15378"/>
        <dbReference type="ChEBI" id="CHEBI:136412"/>
        <dbReference type="ChEBI" id="CHEBI:157695"/>
        <dbReference type="ChEBI" id="CHEBI:167181"/>
        <dbReference type="EC" id="4.2.99.18"/>
    </reaction>
</comment>
<dbReference type="InterPro" id="IPR035937">
    <property type="entry name" value="FPG_N"/>
</dbReference>
<dbReference type="CDD" id="cd08966">
    <property type="entry name" value="EcFpg-like_N"/>
    <property type="match status" value="1"/>
</dbReference>
<dbReference type="Pfam" id="PF06831">
    <property type="entry name" value="H2TH"/>
    <property type="match status" value="1"/>
</dbReference>
<evidence type="ECO:0000256" key="6">
    <source>
        <dbReference type="ARBA" id="ARBA00022763"/>
    </source>
</evidence>
<dbReference type="Gene3D" id="1.10.8.50">
    <property type="match status" value="1"/>
</dbReference>
<dbReference type="AlphaFoldDB" id="A0A1G2BZF5"/>
<keyword evidence="12" id="KW-0456">Lyase</keyword>
<dbReference type="InterPro" id="IPR015887">
    <property type="entry name" value="DNA_glyclase_Znf_dom_DNA_BS"/>
</dbReference>
<dbReference type="Proteomes" id="UP000177626">
    <property type="component" value="Unassembled WGS sequence"/>
</dbReference>
<comment type="cofactor">
    <cofactor evidence="2">
        <name>Zn(2+)</name>
        <dbReference type="ChEBI" id="CHEBI:29105"/>
    </cofactor>
</comment>
<evidence type="ECO:0000256" key="3">
    <source>
        <dbReference type="ARBA" id="ARBA00009409"/>
    </source>
</evidence>
<evidence type="ECO:0000256" key="14">
    <source>
        <dbReference type="ARBA" id="ARBA00023295"/>
    </source>
</evidence>
<evidence type="ECO:0000256" key="8">
    <source>
        <dbReference type="ARBA" id="ARBA00022801"/>
    </source>
</evidence>
<dbReference type="InterPro" id="IPR020629">
    <property type="entry name" value="FPG_Glyclase"/>
</dbReference>
<dbReference type="SUPFAM" id="SSF57716">
    <property type="entry name" value="Glucocorticoid receptor-like (DNA-binding domain)"/>
    <property type="match status" value="1"/>
</dbReference>
<dbReference type="PROSITE" id="PS51068">
    <property type="entry name" value="FPG_CAT"/>
    <property type="match status" value="1"/>
</dbReference>
<dbReference type="NCBIfam" id="NF002211">
    <property type="entry name" value="PRK01103.1"/>
    <property type="match status" value="1"/>
</dbReference>
<keyword evidence="10" id="KW-0238">DNA-binding</keyword>
<comment type="subunit">
    <text evidence="4">Monomer.</text>
</comment>
<keyword evidence="6" id="KW-0227">DNA damage</keyword>
<dbReference type="Gene3D" id="3.20.190.10">
    <property type="entry name" value="MutM-like, N-terminal"/>
    <property type="match status" value="1"/>
</dbReference>
<keyword evidence="5" id="KW-0479">Metal-binding</keyword>
<dbReference type="SUPFAM" id="SSF46946">
    <property type="entry name" value="S13-like H2TH domain"/>
    <property type="match status" value="1"/>
</dbReference>
<dbReference type="GO" id="GO:0034039">
    <property type="term" value="F:8-oxo-7,8-dihydroguanine DNA N-glycosylase activity"/>
    <property type="evidence" value="ECO:0007669"/>
    <property type="project" value="TreeGrafter"/>
</dbReference>
<evidence type="ECO:0000256" key="1">
    <source>
        <dbReference type="ARBA" id="ARBA00001668"/>
    </source>
</evidence>
<dbReference type="SMART" id="SM01232">
    <property type="entry name" value="H2TH"/>
    <property type="match status" value="1"/>
</dbReference>
<evidence type="ECO:0000256" key="10">
    <source>
        <dbReference type="ARBA" id="ARBA00023125"/>
    </source>
</evidence>
<keyword evidence="9" id="KW-0862">Zinc</keyword>
<dbReference type="GO" id="GO:0003684">
    <property type="term" value="F:damaged DNA binding"/>
    <property type="evidence" value="ECO:0007669"/>
    <property type="project" value="InterPro"/>
</dbReference>
<evidence type="ECO:0000259" key="18">
    <source>
        <dbReference type="PROSITE" id="PS51068"/>
    </source>
</evidence>
<reference evidence="19 20" key="1">
    <citation type="journal article" date="2016" name="Nat. Commun.">
        <title>Thousands of microbial genomes shed light on interconnected biogeochemical processes in an aquifer system.</title>
        <authorList>
            <person name="Anantharaman K."/>
            <person name="Brown C.T."/>
            <person name="Hug L.A."/>
            <person name="Sharon I."/>
            <person name="Castelle C.J."/>
            <person name="Probst A.J."/>
            <person name="Thomas B.C."/>
            <person name="Singh A."/>
            <person name="Wilkins M.J."/>
            <person name="Karaoz U."/>
            <person name="Brodie E.L."/>
            <person name="Williams K.H."/>
            <person name="Hubbard S.S."/>
            <person name="Banfield J.F."/>
        </authorList>
    </citation>
    <scope>NUCLEOTIDE SEQUENCE [LARGE SCALE GENOMIC DNA]</scope>
</reference>
<protein>
    <submittedName>
        <fullName evidence="19">DNA-formamidopyrimidine glycosylase</fullName>
    </submittedName>
</protein>
<dbReference type="InterPro" id="IPR000214">
    <property type="entry name" value="Znf_DNA_glyclase/AP_lyase"/>
</dbReference>
<dbReference type="SMART" id="SM00898">
    <property type="entry name" value="Fapy_DNA_glyco"/>
    <property type="match status" value="1"/>
</dbReference>
<dbReference type="FunFam" id="1.10.8.50:FF:000003">
    <property type="entry name" value="Formamidopyrimidine-DNA glycosylase"/>
    <property type="match status" value="1"/>
</dbReference>
<keyword evidence="11" id="KW-0234">DNA repair</keyword>
<keyword evidence="13" id="KW-0511">Multifunctional enzyme</keyword>
<evidence type="ECO:0000256" key="5">
    <source>
        <dbReference type="ARBA" id="ARBA00022723"/>
    </source>
</evidence>
<keyword evidence="8" id="KW-0378">Hydrolase</keyword>
<dbReference type="InterPro" id="IPR010979">
    <property type="entry name" value="Ribosomal_uS13-like_H2TH"/>
</dbReference>
<dbReference type="Pfam" id="PF01149">
    <property type="entry name" value="Fapy_DNA_glyco"/>
    <property type="match status" value="1"/>
</dbReference>
<dbReference type="InterPro" id="IPR010663">
    <property type="entry name" value="Znf_FPG/IleRS"/>
</dbReference>
<evidence type="ECO:0000313" key="20">
    <source>
        <dbReference type="Proteomes" id="UP000177626"/>
    </source>
</evidence>
<evidence type="ECO:0000256" key="2">
    <source>
        <dbReference type="ARBA" id="ARBA00001947"/>
    </source>
</evidence>
<evidence type="ECO:0000256" key="13">
    <source>
        <dbReference type="ARBA" id="ARBA00023268"/>
    </source>
</evidence>
<comment type="similarity">
    <text evidence="3">Belongs to the FPG family.</text>
</comment>
<evidence type="ECO:0000313" key="19">
    <source>
        <dbReference type="EMBL" id="OGY94544.1"/>
    </source>
</evidence>
<dbReference type="SUPFAM" id="SSF81624">
    <property type="entry name" value="N-terminal domain of MutM-like DNA repair proteins"/>
    <property type="match status" value="1"/>
</dbReference>
<dbReference type="PANTHER" id="PTHR22993">
    <property type="entry name" value="FORMAMIDOPYRIMIDINE-DNA GLYCOSYLASE"/>
    <property type="match status" value="1"/>
</dbReference>
<evidence type="ECO:0000256" key="7">
    <source>
        <dbReference type="ARBA" id="ARBA00022771"/>
    </source>
</evidence>
<evidence type="ECO:0000256" key="11">
    <source>
        <dbReference type="ARBA" id="ARBA00023204"/>
    </source>
</evidence>
<comment type="catalytic activity">
    <reaction evidence="1">
        <text>Hydrolysis of DNA containing ring-opened 7-methylguanine residues, releasing 2,6-diamino-4-hydroxy-5-(N-methyl)formamidopyrimidine.</text>
        <dbReference type="EC" id="3.2.2.23"/>
    </reaction>
</comment>
<dbReference type="GO" id="GO:0140078">
    <property type="term" value="F:class I DNA-(apurinic or apyrimidinic site) endonuclease activity"/>
    <property type="evidence" value="ECO:0007669"/>
    <property type="project" value="UniProtKB-EC"/>
</dbReference>
<dbReference type="NCBIfam" id="TIGR00577">
    <property type="entry name" value="fpg"/>
    <property type="match status" value="1"/>
</dbReference>
<evidence type="ECO:0000256" key="9">
    <source>
        <dbReference type="ARBA" id="ARBA00022833"/>
    </source>
</evidence>
<name>A0A1G2BZF5_9BACT</name>
<evidence type="ECO:0000256" key="16">
    <source>
        <dbReference type="PROSITE-ProRule" id="PRU00391"/>
    </source>
</evidence>
<gene>
    <name evidence="19" type="ORF">A2406_03150</name>
</gene>
<keyword evidence="14" id="KW-0326">Glycosidase</keyword>
<feature type="domain" description="FPG-type" evidence="17">
    <location>
        <begin position="250"/>
        <end position="284"/>
    </location>
</feature>
<evidence type="ECO:0000256" key="15">
    <source>
        <dbReference type="ARBA" id="ARBA00044632"/>
    </source>
</evidence>
<accession>A0A1G2BZF5</accession>
<evidence type="ECO:0000256" key="4">
    <source>
        <dbReference type="ARBA" id="ARBA00011245"/>
    </source>
</evidence>
<dbReference type="Pfam" id="PF06827">
    <property type="entry name" value="zf-FPG_IleRS"/>
    <property type="match status" value="1"/>
</dbReference>
<dbReference type="InterPro" id="IPR015886">
    <property type="entry name" value="H2TH_FPG"/>
</dbReference>
<keyword evidence="7 16" id="KW-0863">Zinc-finger</keyword>
<dbReference type="GO" id="GO:0006284">
    <property type="term" value="P:base-excision repair"/>
    <property type="evidence" value="ECO:0007669"/>
    <property type="project" value="InterPro"/>
</dbReference>
<organism evidence="19 20">
    <name type="scientific">Candidatus Komeilibacteria bacterium RIFOXYC1_FULL_37_11</name>
    <dbReference type="NCBI Taxonomy" id="1798555"/>
    <lineage>
        <taxon>Bacteria</taxon>
        <taxon>Candidatus Komeiliibacteriota</taxon>
    </lineage>
</organism>
<dbReference type="InterPro" id="IPR012319">
    <property type="entry name" value="FPG_cat"/>
</dbReference>
<proteinExistence type="inferred from homology"/>
<evidence type="ECO:0000259" key="17">
    <source>
        <dbReference type="PROSITE" id="PS51066"/>
    </source>
</evidence>
<dbReference type="PROSITE" id="PS51066">
    <property type="entry name" value="ZF_FPG_2"/>
    <property type="match status" value="1"/>
</dbReference>
<dbReference type="EMBL" id="MHKQ01000006">
    <property type="protein sequence ID" value="OGY94544.1"/>
    <property type="molecule type" value="Genomic_DNA"/>
</dbReference>
<feature type="domain" description="Formamidopyrimidine-DNA glycosylase catalytic" evidence="18">
    <location>
        <begin position="2"/>
        <end position="127"/>
    </location>
</feature>
<sequence length="284" mass="32796">MPELPEVETIRRGLSERIVNKKIVDIEIKKPRLIRNKLADFKALVYKNHILSIDRVGKLLILNLADSNFLLIHLKMTGQLIYSFNSDIVAGGHNFPSLESLPNKYSHIIFRFSDGSSLFFNDMRQFGYMQIVDAKGHQKVRSKFGIEPASRDFTWKNFQSIIKSRRGVLKAFLLDQRFIAGIGNIYADEICWRARLLPQRRVESLSPTDVKRLYQASQFIIKKAIAKKGTTFRDYRDVDNKKGNFIQYLKVYGRSGEKCLVCKNKIQKIRLAGRGTHLCSHCQK</sequence>
<comment type="caution">
    <text evidence="19">The sequence shown here is derived from an EMBL/GenBank/DDBJ whole genome shotgun (WGS) entry which is preliminary data.</text>
</comment>
<dbReference type="GO" id="GO:0008270">
    <property type="term" value="F:zinc ion binding"/>
    <property type="evidence" value="ECO:0007669"/>
    <property type="project" value="UniProtKB-KW"/>
</dbReference>